<dbReference type="Proteomes" id="UP000184368">
    <property type="component" value="Unassembled WGS sequence"/>
</dbReference>
<protein>
    <recommendedName>
        <fullName evidence="3">DUF922 domain-containing protein</fullName>
    </recommendedName>
</protein>
<evidence type="ECO:0000313" key="1">
    <source>
        <dbReference type="EMBL" id="SHE44411.1"/>
    </source>
</evidence>
<evidence type="ECO:0000313" key="2">
    <source>
        <dbReference type="Proteomes" id="UP000184368"/>
    </source>
</evidence>
<reference evidence="1 2" key="1">
    <citation type="submission" date="2016-11" db="EMBL/GenBank/DDBJ databases">
        <authorList>
            <person name="Jaros S."/>
            <person name="Januszkiewicz K."/>
            <person name="Wedrychowicz H."/>
        </authorList>
    </citation>
    <scope>NUCLEOTIDE SEQUENCE [LARGE SCALE GENOMIC DNA]</scope>
    <source>
        <strain evidence="1 2">DSM 26897</strain>
    </source>
</reference>
<evidence type="ECO:0008006" key="3">
    <source>
        <dbReference type="Google" id="ProtNLM"/>
    </source>
</evidence>
<dbReference type="AlphaFoldDB" id="A0A1M4TIW2"/>
<accession>A0A1M4TIW2</accession>
<sequence length="199" mass="22827">MQTGFHRWMGMVVLSMVCSGGLRAQQSGEAKLLYWSPERRLSFDDFGGRRKTGDTIFIYRNAKPDVHRLGTISTAIDVHVKKERKRTTFTIRAVMNANASWIRAEGDSITLRHEQGHFDITEIYTRVMRREMRKARSHKDSETIYEAVLAAESAEHAQYDAANTFENGGITRAWSDQIARRLKALAPYNNPKLVHAWDK</sequence>
<name>A0A1M4TIW2_9BACT</name>
<dbReference type="RefSeq" id="WP_143157173.1">
    <property type="nucleotide sequence ID" value="NZ_FQUO01000001.1"/>
</dbReference>
<keyword evidence="2" id="KW-1185">Reference proteome</keyword>
<dbReference type="EMBL" id="FQUO01000001">
    <property type="protein sequence ID" value="SHE44411.1"/>
    <property type="molecule type" value="Genomic_DNA"/>
</dbReference>
<organism evidence="1 2">
    <name type="scientific">Cnuella takakiae</name>
    <dbReference type="NCBI Taxonomy" id="1302690"/>
    <lineage>
        <taxon>Bacteria</taxon>
        <taxon>Pseudomonadati</taxon>
        <taxon>Bacteroidota</taxon>
        <taxon>Chitinophagia</taxon>
        <taxon>Chitinophagales</taxon>
        <taxon>Chitinophagaceae</taxon>
        <taxon>Cnuella</taxon>
    </lineage>
</organism>
<proteinExistence type="predicted"/>
<gene>
    <name evidence="1" type="ORF">SAMN05444008_101418</name>
</gene>
<dbReference type="STRING" id="1302690.BUE76_01650"/>